<dbReference type="InterPro" id="IPR000477">
    <property type="entry name" value="RT_dom"/>
</dbReference>
<dbReference type="AlphaFoldDB" id="A0A7L2X2G4"/>
<dbReference type="Pfam" id="PF00078">
    <property type="entry name" value="RVT_1"/>
    <property type="match status" value="1"/>
</dbReference>
<organism evidence="2 3">
    <name type="scientific">Pandion haliaetus</name>
    <name type="common">Osprey</name>
    <name type="synonym">Falco haliaetus</name>
    <dbReference type="NCBI Taxonomy" id="56262"/>
    <lineage>
        <taxon>Eukaryota</taxon>
        <taxon>Metazoa</taxon>
        <taxon>Chordata</taxon>
        <taxon>Craniata</taxon>
        <taxon>Vertebrata</taxon>
        <taxon>Euteleostomi</taxon>
        <taxon>Archelosauria</taxon>
        <taxon>Archosauria</taxon>
        <taxon>Dinosauria</taxon>
        <taxon>Saurischia</taxon>
        <taxon>Theropoda</taxon>
        <taxon>Coelurosauria</taxon>
        <taxon>Aves</taxon>
        <taxon>Neognathae</taxon>
        <taxon>Neoaves</taxon>
        <taxon>Telluraves</taxon>
        <taxon>Accipitrimorphae</taxon>
        <taxon>Accipitriformes</taxon>
        <taxon>Pandionidae</taxon>
        <taxon>Pandion</taxon>
    </lineage>
</organism>
<evidence type="ECO:0000313" key="3">
    <source>
        <dbReference type="Proteomes" id="UP000580171"/>
    </source>
</evidence>
<sequence length="133" mass="15152">KAFDTISHSRIITAFRQKGVDHHIITLITNLYQNIKTHINMKNEQSDPIGIQIRVKQGDPMSPLLFNLSVDHKLCKLEEEGNGYQHSSKCITIMAFADDLVVLLSGSWDRIQRNIKILEAFHDLTGLRTQGEK</sequence>
<evidence type="ECO:0000313" key="2">
    <source>
        <dbReference type="EMBL" id="NXS75869.1"/>
    </source>
</evidence>
<feature type="domain" description="Reverse transcriptase" evidence="1">
    <location>
        <begin position="1"/>
        <end position="133"/>
    </location>
</feature>
<dbReference type="EMBL" id="VYZV01041672">
    <property type="protein sequence ID" value="NXS75869.1"/>
    <property type="molecule type" value="Genomic_DNA"/>
</dbReference>
<evidence type="ECO:0000259" key="1">
    <source>
        <dbReference type="PROSITE" id="PS50878"/>
    </source>
</evidence>
<dbReference type="OrthoDB" id="9902985at2759"/>
<dbReference type="InterPro" id="IPR043502">
    <property type="entry name" value="DNA/RNA_pol_sf"/>
</dbReference>
<dbReference type="PANTHER" id="PTHR31635">
    <property type="entry name" value="REVERSE TRANSCRIPTASE DOMAIN-CONTAINING PROTEIN-RELATED"/>
    <property type="match status" value="1"/>
</dbReference>
<reference evidence="2 3" key="1">
    <citation type="submission" date="2019-09" db="EMBL/GenBank/DDBJ databases">
        <title>Bird 10,000 Genomes (B10K) Project - Family phase.</title>
        <authorList>
            <person name="Zhang G."/>
        </authorList>
    </citation>
    <scope>NUCLEOTIDE SEQUENCE [LARGE SCALE GENOMIC DNA]</scope>
    <source>
        <strain evidence="2">B10K-DU-012-58</strain>
        <tissue evidence="2">Muscle</tissue>
    </source>
</reference>
<gene>
    <name evidence="2" type="primary">Po21_1</name>
    <name evidence="2" type="ORF">PANHAL_R14288</name>
</gene>
<accession>A0A7L2X2G4</accession>
<dbReference type="PROSITE" id="PS50878">
    <property type="entry name" value="RT_POL"/>
    <property type="match status" value="1"/>
</dbReference>
<proteinExistence type="predicted"/>
<keyword evidence="3" id="KW-1185">Reference proteome</keyword>
<feature type="non-terminal residue" evidence="2">
    <location>
        <position position="1"/>
    </location>
</feature>
<dbReference type="SUPFAM" id="SSF56672">
    <property type="entry name" value="DNA/RNA polymerases"/>
    <property type="match status" value="1"/>
</dbReference>
<name>A0A7L2X2G4_PANHA</name>
<feature type="non-terminal residue" evidence="2">
    <location>
        <position position="133"/>
    </location>
</feature>
<protein>
    <submittedName>
        <fullName evidence="2">PO21 protein</fullName>
    </submittedName>
</protein>
<dbReference type="PANTHER" id="PTHR31635:SF196">
    <property type="entry name" value="REVERSE TRANSCRIPTASE DOMAIN-CONTAINING PROTEIN-RELATED"/>
    <property type="match status" value="1"/>
</dbReference>
<comment type="caution">
    <text evidence="2">The sequence shown here is derived from an EMBL/GenBank/DDBJ whole genome shotgun (WGS) entry which is preliminary data.</text>
</comment>
<dbReference type="Proteomes" id="UP000580171">
    <property type="component" value="Unassembled WGS sequence"/>
</dbReference>